<dbReference type="RefSeq" id="WP_139076987.1">
    <property type="nucleotide sequence ID" value="NZ_CZPZ01000002.1"/>
</dbReference>
<feature type="signal peptide" evidence="1">
    <location>
        <begin position="1"/>
        <end position="25"/>
    </location>
</feature>
<dbReference type="STRING" id="1742973.COMA2_100072"/>
<dbReference type="AlphaFoldDB" id="A0A0S4L6K2"/>
<protein>
    <recommendedName>
        <fullName evidence="4">GH18 domain-containing protein</fullName>
    </recommendedName>
</protein>
<reference evidence="3" key="1">
    <citation type="submission" date="2015-10" db="EMBL/GenBank/DDBJ databases">
        <authorList>
            <person name="Luecker S."/>
            <person name="Luecker S."/>
        </authorList>
    </citation>
    <scope>NUCLEOTIDE SEQUENCE [LARGE SCALE GENOMIC DNA]</scope>
</reference>
<organism evidence="2 3">
    <name type="scientific">Candidatus Nitrospira nitrificans</name>
    <dbReference type="NCBI Taxonomy" id="1742973"/>
    <lineage>
        <taxon>Bacteria</taxon>
        <taxon>Pseudomonadati</taxon>
        <taxon>Nitrospirota</taxon>
        <taxon>Nitrospiria</taxon>
        <taxon>Nitrospirales</taxon>
        <taxon>Nitrospiraceae</taxon>
        <taxon>Nitrospira</taxon>
    </lineage>
</organism>
<proteinExistence type="predicted"/>
<dbReference type="OrthoDB" id="7057115at2"/>
<evidence type="ECO:0000256" key="1">
    <source>
        <dbReference type="SAM" id="SignalP"/>
    </source>
</evidence>
<dbReference type="Proteomes" id="UP000198736">
    <property type="component" value="Unassembled WGS sequence"/>
</dbReference>
<name>A0A0S4L6K2_9BACT</name>
<gene>
    <name evidence="2" type="ORF">COMA2_100072</name>
</gene>
<evidence type="ECO:0000313" key="3">
    <source>
        <dbReference type="Proteomes" id="UP000198736"/>
    </source>
</evidence>
<dbReference type="EMBL" id="CZPZ01000002">
    <property type="protein sequence ID" value="CUS32350.1"/>
    <property type="molecule type" value="Genomic_DNA"/>
</dbReference>
<sequence length="526" mass="58647">MNLFAWTAAITMGLALCLWSPSAMSQELVVPGRTPPPEIQEIELTYVGDQSVPKIIVRRRQPANPFVLSSSRPSDTRLPLSATPDAGHPVDFCQARQESTAPPLRIRFVRQGTSPGEFTWSLRTTNNSLDALSFQALRLRGRTSSPLTIMLVAESADQRQSSAVVGRVAGQFDVELPLAPIARQLDLRRLTQVRLLVEDNADVVLEECAWMNREPAVSPIPSVGFWHWDYRTAIRDPAGMLSACRRHHCRRLLLQIPDLRDSDQVWAAYAALFVSAKAAGVELFAIDGAPDVIDTPTILTDKLTRLLTLVGNSGLPGMQLDIEPYLLDGFPDDVTILDRYLTTIERVKTALGSRGRLSVVIPFWFASTIHRNRPLAFAVMDRVEEVAVMSYRTDVEELTTISEDTLRYGGLQGIPVWLAMETTRLLPERHVILKREDDPALADGMLDPVRRVLTLGHIPAADAHRQDRIGFRIHHDTTVLPERLSFAGRTQRDVRHAISRVFARIHSPSFSGLLIHDLPGYLGLQE</sequence>
<evidence type="ECO:0008006" key="4">
    <source>
        <dbReference type="Google" id="ProtNLM"/>
    </source>
</evidence>
<keyword evidence="3" id="KW-1185">Reference proteome</keyword>
<keyword evidence="1" id="KW-0732">Signal</keyword>
<accession>A0A0S4L6K2</accession>
<evidence type="ECO:0000313" key="2">
    <source>
        <dbReference type="EMBL" id="CUS32350.1"/>
    </source>
</evidence>
<feature type="chain" id="PRO_5006623738" description="GH18 domain-containing protein" evidence="1">
    <location>
        <begin position="26"/>
        <end position="526"/>
    </location>
</feature>